<dbReference type="InterPro" id="IPR027796">
    <property type="entry name" value="OTT_1508_deam-like"/>
</dbReference>
<protein>
    <submittedName>
        <fullName evidence="1">Uncharacterized protein</fullName>
    </submittedName>
</protein>
<dbReference type="Pfam" id="PF14441">
    <property type="entry name" value="OTT_1508_deam"/>
    <property type="match status" value="1"/>
</dbReference>
<name>A0AA40ENU1_9PEZI</name>
<organism evidence="1 2">
    <name type="scientific">Schizothecium vesticola</name>
    <dbReference type="NCBI Taxonomy" id="314040"/>
    <lineage>
        <taxon>Eukaryota</taxon>
        <taxon>Fungi</taxon>
        <taxon>Dikarya</taxon>
        <taxon>Ascomycota</taxon>
        <taxon>Pezizomycotina</taxon>
        <taxon>Sordariomycetes</taxon>
        <taxon>Sordariomycetidae</taxon>
        <taxon>Sordariales</taxon>
        <taxon>Schizotheciaceae</taxon>
        <taxon>Schizothecium</taxon>
    </lineage>
</organism>
<comment type="caution">
    <text evidence="1">The sequence shown here is derived from an EMBL/GenBank/DDBJ whole genome shotgun (WGS) entry which is preliminary data.</text>
</comment>
<dbReference type="PANTHER" id="PTHR42037">
    <property type="match status" value="1"/>
</dbReference>
<gene>
    <name evidence="1" type="ORF">B0T18DRAFT_413660</name>
</gene>
<dbReference type="EMBL" id="JAUKUD010000005">
    <property type="protein sequence ID" value="KAK0742750.1"/>
    <property type="molecule type" value="Genomic_DNA"/>
</dbReference>
<dbReference type="PANTHER" id="PTHR42037:SF1">
    <property type="match status" value="1"/>
</dbReference>
<sequence>MASTSAGDASKLTPSLTRRLFLPIILLQSLLQVFKREKSIRVLDDPKAVPVDIYETFVNKLGHICESTKGGSMVTAFAILQLGVIQYYFTSNDRKEVDYEWTSDYITDILNTLGSATNEEVDRRTPNSTPSAVFQSLLQKILRFNLSRIKGYIFGMKNALGFCISFARGDSSEDAPMMLENLERLQTLLQFAGEVSDLEFVDGSQAVIQALDTMYTPHFKEYLHLRTQNNNDRKAPWVVVGHSIGRLLSYYYDVDILSSARRRWPQLFEDFEVHWIPSAPSYTPNVRRAKLDAAMIIGKMWNEPLKSEYTKYAARLENSGISLNAEVSRTAHDFKTSVHAEVNLHAHVLRLIRGQAGQDVPVFFNGIKYIGCSKPTCRLCELWFDNHPSRVRVRGGHKNLYHEWRAADVDEQVAANVRDATLNRMIPLIRDQVAADLRDRCATRSPNDSNDVPTNLPLTCTGTDVFSTRSMDDDLVSTMGRMALEDVEERGEEVVAWGEEAASTPNNSDSRVTDEVAVVASVEVDEDDDHGGGAKL</sequence>
<keyword evidence="2" id="KW-1185">Reference proteome</keyword>
<evidence type="ECO:0000313" key="1">
    <source>
        <dbReference type="EMBL" id="KAK0742750.1"/>
    </source>
</evidence>
<dbReference type="AlphaFoldDB" id="A0AA40ENU1"/>
<evidence type="ECO:0000313" key="2">
    <source>
        <dbReference type="Proteomes" id="UP001172155"/>
    </source>
</evidence>
<dbReference type="Proteomes" id="UP001172155">
    <property type="component" value="Unassembled WGS sequence"/>
</dbReference>
<reference evidence="1" key="1">
    <citation type="submission" date="2023-06" db="EMBL/GenBank/DDBJ databases">
        <title>Genome-scale phylogeny and comparative genomics of the fungal order Sordariales.</title>
        <authorList>
            <consortium name="Lawrence Berkeley National Laboratory"/>
            <person name="Hensen N."/>
            <person name="Bonometti L."/>
            <person name="Westerberg I."/>
            <person name="Brannstrom I.O."/>
            <person name="Guillou S."/>
            <person name="Cros-Aarteil S."/>
            <person name="Calhoun S."/>
            <person name="Haridas S."/>
            <person name="Kuo A."/>
            <person name="Mondo S."/>
            <person name="Pangilinan J."/>
            <person name="Riley R."/>
            <person name="LaButti K."/>
            <person name="Andreopoulos B."/>
            <person name="Lipzen A."/>
            <person name="Chen C."/>
            <person name="Yanf M."/>
            <person name="Daum C."/>
            <person name="Ng V."/>
            <person name="Clum A."/>
            <person name="Steindorff A."/>
            <person name="Ohm R."/>
            <person name="Martin F."/>
            <person name="Silar P."/>
            <person name="Natvig D."/>
            <person name="Lalanne C."/>
            <person name="Gautier V."/>
            <person name="Ament-velasquez S.L."/>
            <person name="Kruys A."/>
            <person name="Hutchinson M.I."/>
            <person name="Powell A.J."/>
            <person name="Barry K."/>
            <person name="Miller A.N."/>
            <person name="Grigoriev I.V."/>
            <person name="Debuchy R."/>
            <person name="Gladieux P."/>
            <person name="Thoren M.H."/>
            <person name="Johannesson H."/>
        </authorList>
    </citation>
    <scope>NUCLEOTIDE SEQUENCE</scope>
    <source>
        <strain evidence="1">SMH3187-1</strain>
    </source>
</reference>
<proteinExistence type="predicted"/>
<accession>A0AA40ENU1</accession>